<comment type="similarity">
    <text evidence="8">Belongs to the G-protein coupled receptor 1 family.</text>
</comment>
<evidence type="ECO:0000256" key="5">
    <source>
        <dbReference type="ARBA" id="ARBA00023136"/>
    </source>
</evidence>
<sequence length="444" mass="49755">MDILLGRDEYADEQDCLHINYTCPPSVGLTVARDAETAINVVIILIGGPMNFIVMATQILSNRIYRTSTPTLYMTNLYLSNLLTVLMIPFLMLSNKGLVSSTVGGCKLASAMYYSSCSAGFATLALISINRYRVVHQRTRNGAGSRKQAYIILAIVWLTSIMLASPAPIYTTVLSHDNDPIAPHETCIIFFSYDQVKSSLGTFKILIAMIWGIMPVTMMTWFYIFFYKRLKLTSYRRRSQTLAFVSTLILSFLIIQTPFVGILLFDSYAVMAWDVSCDSINSRDAVATLARVVPNFHCMINPVLYAFLGRDFTKRFMQCISGKLFSRRRMLRERAGVKVAVISHSPRLAGKFGTLTRRTKEHTHSGPHAEDEHSIATLCERAHVTTKVTGSASKPENNPQRSQAAQTESPDEKEHTPERHSDAENLDETNCEDVQTSETEVEIE</sequence>
<feature type="region of interest" description="Disordered" evidence="9">
    <location>
        <begin position="386"/>
        <end position="444"/>
    </location>
</feature>
<keyword evidence="7 8" id="KW-0807">Transducer</keyword>
<feature type="transmembrane region" description="Helical" evidence="10">
    <location>
        <begin position="205"/>
        <end position="226"/>
    </location>
</feature>
<feature type="region of interest" description="Disordered" evidence="9">
    <location>
        <begin position="352"/>
        <end position="374"/>
    </location>
</feature>
<dbReference type="Proteomes" id="UP000105122">
    <property type="component" value="Segment"/>
</dbReference>
<dbReference type="InterPro" id="IPR050119">
    <property type="entry name" value="CCR1-9-like"/>
</dbReference>
<keyword evidence="3 10" id="KW-1133">Transmembrane helix</keyword>
<dbReference type="PROSITE" id="PS00237">
    <property type="entry name" value="G_PROTEIN_RECEP_F1_1"/>
    <property type="match status" value="1"/>
</dbReference>
<feature type="transmembrane region" description="Helical" evidence="10">
    <location>
        <begin position="285"/>
        <end position="308"/>
    </location>
</feature>
<dbReference type="EMBL" id="KP967684">
    <property type="protein sequence ID" value="AKE44209.1"/>
    <property type="molecule type" value="Genomic_DNA"/>
</dbReference>
<evidence type="ECO:0000256" key="7">
    <source>
        <dbReference type="ARBA" id="ARBA00023224"/>
    </source>
</evidence>
<accession>A0A0F6R6K9</accession>
<keyword evidence="5 10" id="KW-0472">Membrane</keyword>
<feature type="transmembrane region" description="Helical" evidence="10">
    <location>
        <begin position="242"/>
        <end position="265"/>
    </location>
</feature>
<feature type="transmembrane region" description="Helical" evidence="10">
    <location>
        <begin position="150"/>
        <end position="170"/>
    </location>
</feature>
<proteinExistence type="inferred from homology"/>
<keyword evidence="4 8" id="KW-0297">G-protein coupled receptor</keyword>
<gene>
    <name evidence="12" type="primary">a33</name>
</gene>
<dbReference type="Gene3D" id="1.20.1070.10">
    <property type="entry name" value="Rhodopsin 7-helix transmembrane proteins"/>
    <property type="match status" value="1"/>
</dbReference>
<evidence type="ECO:0000256" key="1">
    <source>
        <dbReference type="ARBA" id="ARBA00004141"/>
    </source>
</evidence>
<feature type="transmembrane region" description="Helical" evidence="10">
    <location>
        <begin position="111"/>
        <end position="129"/>
    </location>
</feature>
<dbReference type="PRINTS" id="PR00237">
    <property type="entry name" value="GPCRRHODOPSN"/>
</dbReference>
<dbReference type="Pfam" id="PF00001">
    <property type="entry name" value="7tm_1"/>
    <property type="match status" value="1"/>
</dbReference>
<evidence type="ECO:0000256" key="10">
    <source>
        <dbReference type="SAM" id="Phobius"/>
    </source>
</evidence>
<evidence type="ECO:0000256" key="6">
    <source>
        <dbReference type="ARBA" id="ARBA00023170"/>
    </source>
</evidence>
<name>A0A0F6R6K9_RCMVE</name>
<dbReference type="GO" id="GO:0004930">
    <property type="term" value="F:G protein-coupled receptor activity"/>
    <property type="evidence" value="ECO:0007669"/>
    <property type="project" value="UniProtKB-KW"/>
</dbReference>
<keyword evidence="6 8" id="KW-0675">Receptor</keyword>
<evidence type="ECO:0000256" key="4">
    <source>
        <dbReference type="ARBA" id="ARBA00023040"/>
    </source>
</evidence>
<evidence type="ECO:0000313" key="12">
    <source>
        <dbReference type="EMBL" id="AKE44209.1"/>
    </source>
</evidence>
<dbReference type="InterPro" id="IPR017452">
    <property type="entry name" value="GPCR_Rhodpsn_7TM"/>
</dbReference>
<comment type="subcellular location">
    <subcellularLocation>
        <location evidence="1">Membrane</location>
        <topology evidence="1">Multi-pass membrane protein</topology>
    </subcellularLocation>
</comment>
<reference evidence="12 13" key="1">
    <citation type="journal article" date="2015" name="Genome Announc.">
        <title>Complete Genome Sequence of Rat Cytomegalovirus Strain ALL-03 (Malaysian Strain).</title>
        <authorList>
            <person name="Balakrishnan K.N."/>
            <person name="Abdullah A.A."/>
            <person name="Camalxaman S.N."/>
            <person name="Quah Y.W."/>
            <person name="Abba Y."/>
            <person name="Hani H."/>
            <person name="Loh H.S."/>
            <person name="Kamal F.M."/>
            <person name="Zeenathul N.A."/>
            <person name="Aini I."/>
            <person name="Omar A.R."/>
            <person name="Noordin M.M."/>
            <person name="Mohd Azmi M.L."/>
        </authorList>
    </citation>
    <scope>NUCLEOTIDE SEQUENCE [LARGE SCALE GENOMIC DNA]</scope>
    <source>
        <strain evidence="12">ALL-03</strain>
    </source>
</reference>
<dbReference type="InterPro" id="IPR000276">
    <property type="entry name" value="GPCR_Rhodpsn"/>
</dbReference>
<feature type="transmembrane region" description="Helical" evidence="10">
    <location>
        <begin position="38"/>
        <end position="60"/>
    </location>
</feature>
<feature type="compositionally biased region" description="Basic and acidic residues" evidence="9">
    <location>
        <begin position="362"/>
        <end position="374"/>
    </location>
</feature>
<dbReference type="SUPFAM" id="SSF81321">
    <property type="entry name" value="Family A G protein-coupled receptor-like"/>
    <property type="match status" value="1"/>
</dbReference>
<evidence type="ECO:0000259" key="11">
    <source>
        <dbReference type="PROSITE" id="PS50262"/>
    </source>
</evidence>
<keyword evidence="2 8" id="KW-0812">Transmembrane</keyword>
<dbReference type="GO" id="GO:0016020">
    <property type="term" value="C:membrane"/>
    <property type="evidence" value="ECO:0007669"/>
    <property type="project" value="UniProtKB-SubCell"/>
</dbReference>
<evidence type="ECO:0000256" key="9">
    <source>
        <dbReference type="SAM" id="MobiDB-lite"/>
    </source>
</evidence>
<dbReference type="PROSITE" id="PS50262">
    <property type="entry name" value="G_PROTEIN_RECEP_F1_2"/>
    <property type="match status" value="1"/>
</dbReference>
<feature type="compositionally biased region" description="Basic and acidic residues" evidence="9">
    <location>
        <begin position="410"/>
        <end position="423"/>
    </location>
</feature>
<organism evidence="12 13">
    <name type="scientific">Rat cytomegalovirus ALL-03</name>
    <dbReference type="NCBI Taxonomy" id="1640278"/>
    <lineage>
        <taxon>Viruses</taxon>
        <taxon>Duplodnaviria</taxon>
        <taxon>Heunggongvirae</taxon>
        <taxon>Peploviricota</taxon>
        <taxon>Herviviricetes</taxon>
        <taxon>Herpesvirales</taxon>
        <taxon>Orthoherpesviridae</taxon>
        <taxon>Betaherpesvirinae</taxon>
        <taxon>Muromegalovirus</taxon>
        <taxon>Muromegalovirus muridbeta8</taxon>
        <taxon>Rat cytomegalovirus (isolate England)</taxon>
    </lineage>
</organism>
<protein>
    <submittedName>
        <fullName evidence="12">A33</fullName>
    </submittedName>
</protein>
<dbReference type="PANTHER" id="PTHR10489:SF932">
    <property type="entry name" value="G-PROTEIN COUPLED RECEPTORS FAMILY 1 PROFILE DOMAIN-CONTAINING PROTEIN"/>
    <property type="match status" value="1"/>
</dbReference>
<evidence type="ECO:0000313" key="13">
    <source>
        <dbReference type="Proteomes" id="UP000105122"/>
    </source>
</evidence>
<feature type="transmembrane region" description="Helical" evidence="10">
    <location>
        <begin position="72"/>
        <end position="91"/>
    </location>
</feature>
<feature type="compositionally biased region" description="Polar residues" evidence="9">
    <location>
        <begin position="386"/>
        <end position="408"/>
    </location>
</feature>
<evidence type="ECO:0000256" key="2">
    <source>
        <dbReference type="ARBA" id="ARBA00022692"/>
    </source>
</evidence>
<evidence type="ECO:0000256" key="3">
    <source>
        <dbReference type="ARBA" id="ARBA00022989"/>
    </source>
</evidence>
<dbReference type="PANTHER" id="PTHR10489">
    <property type="entry name" value="CELL ADHESION MOLECULE"/>
    <property type="match status" value="1"/>
</dbReference>
<feature type="domain" description="G-protein coupled receptors family 1 profile" evidence="11">
    <location>
        <begin position="50"/>
        <end position="305"/>
    </location>
</feature>
<evidence type="ECO:0000256" key="8">
    <source>
        <dbReference type="RuleBase" id="RU000688"/>
    </source>
</evidence>